<dbReference type="EMBL" id="MU001971">
    <property type="protein sequence ID" value="KAF2792408.1"/>
    <property type="molecule type" value="Genomic_DNA"/>
</dbReference>
<reference evidence="3" key="1">
    <citation type="journal article" date="2020" name="Stud. Mycol.">
        <title>101 Dothideomycetes genomes: a test case for predicting lifestyles and emergence of pathogens.</title>
        <authorList>
            <person name="Haridas S."/>
            <person name="Albert R."/>
            <person name="Binder M."/>
            <person name="Bloem J."/>
            <person name="Labutti K."/>
            <person name="Salamov A."/>
            <person name="Andreopoulos B."/>
            <person name="Baker S."/>
            <person name="Barry K."/>
            <person name="Bills G."/>
            <person name="Bluhm B."/>
            <person name="Cannon C."/>
            <person name="Castanera R."/>
            <person name="Culley D."/>
            <person name="Daum C."/>
            <person name="Ezra D."/>
            <person name="Gonzalez J."/>
            <person name="Henrissat B."/>
            <person name="Kuo A."/>
            <person name="Liang C."/>
            <person name="Lipzen A."/>
            <person name="Lutzoni F."/>
            <person name="Magnuson J."/>
            <person name="Mondo S."/>
            <person name="Nolan M."/>
            <person name="Ohm R."/>
            <person name="Pangilinan J."/>
            <person name="Park H.-J."/>
            <person name="Ramirez L."/>
            <person name="Alfaro M."/>
            <person name="Sun H."/>
            <person name="Tritt A."/>
            <person name="Yoshinaga Y."/>
            <person name="Zwiers L.-H."/>
            <person name="Turgeon B."/>
            <person name="Goodwin S."/>
            <person name="Spatafora J."/>
            <person name="Crous P."/>
            <person name="Grigoriev I."/>
        </authorList>
    </citation>
    <scope>NUCLEOTIDE SEQUENCE</scope>
    <source>
        <strain evidence="3">CBS 109.77</strain>
    </source>
</reference>
<dbReference type="OrthoDB" id="5312133at2759"/>
<keyword evidence="4" id="KW-1185">Reference proteome</keyword>
<protein>
    <submittedName>
        <fullName evidence="3">Uncharacterized protein</fullName>
    </submittedName>
</protein>
<feature type="region of interest" description="Disordered" evidence="1">
    <location>
        <begin position="65"/>
        <end position="90"/>
    </location>
</feature>
<feature type="transmembrane region" description="Helical" evidence="2">
    <location>
        <begin position="21"/>
        <end position="39"/>
    </location>
</feature>
<proteinExistence type="predicted"/>
<name>A0A6A6X7Y6_9PLEO</name>
<keyword evidence="2" id="KW-0472">Membrane</keyword>
<sequence>MPVQRTLCGYPIRLQTPPRRFQLLLALVLFVIVTLGLFGTPSSADIPSYEDVVDHVKNPHLPSIPDLPSVPNPFGPSAHKPPTQPNSTSSSSYRAIEWFSDFKWRSPFSSSTTLDENRAVLPPLIERPPIYTYYDAPSKQDKAVSEAENRLILTWRRAWWAQGFRPQVLSSAEAMEHPQYDLVQRLKLDKKSEVEIMRWLAWGHMGSGVLANWLAVPMAEHDNAMLSFLRRNRFPQLSYIDALKNAVLYGEGAAVNHAIQKFVDNPLFKNTTANKDEILKLGKQNGGIMINMIPKGDIKEDKKANGIAYYSTDIIGTEYKSVSEKLANSTTKVEGLDLLANLINSHLHLTFQESFPEGIAIVKPVPEHTTALMYEAIDIARNLTQCPTTPLPKSCPPNRLKCKFCDPAKLSKLELLASYKNSTSLYTVGTVPHPYTLTSLHYTKDTLDQEFLRRETQRNLWLFGESKELLGDGVSELERIVHFKETVVTPESASRSLWLTAERVSHDDLDYVFGFSLPQAASKTGEAEVKSGLTLFPRPGMPEPIKDVAEPEEKWIKNEEERLKKAREAIKSKDARMKSIVDMVEKWNLADTEAWKFSRAWSARRRVERKKWEEDEQKFAGSERKSGVKPGGGGLRWTDRI</sequence>
<feature type="compositionally biased region" description="Basic and acidic residues" evidence="1">
    <location>
        <begin position="610"/>
        <end position="626"/>
    </location>
</feature>
<dbReference type="Proteomes" id="UP000799757">
    <property type="component" value="Unassembled WGS sequence"/>
</dbReference>
<keyword evidence="2" id="KW-0812">Transmembrane</keyword>
<dbReference type="PANTHER" id="PTHR42055:SF1">
    <property type="entry name" value="YALI0E03476P"/>
    <property type="match status" value="1"/>
</dbReference>
<gene>
    <name evidence="3" type="ORF">K505DRAFT_326176</name>
</gene>
<organism evidence="3 4">
    <name type="scientific">Melanomma pulvis-pyrius CBS 109.77</name>
    <dbReference type="NCBI Taxonomy" id="1314802"/>
    <lineage>
        <taxon>Eukaryota</taxon>
        <taxon>Fungi</taxon>
        <taxon>Dikarya</taxon>
        <taxon>Ascomycota</taxon>
        <taxon>Pezizomycotina</taxon>
        <taxon>Dothideomycetes</taxon>
        <taxon>Pleosporomycetidae</taxon>
        <taxon>Pleosporales</taxon>
        <taxon>Melanommataceae</taxon>
        <taxon>Melanomma</taxon>
    </lineage>
</organism>
<evidence type="ECO:0000256" key="2">
    <source>
        <dbReference type="SAM" id="Phobius"/>
    </source>
</evidence>
<evidence type="ECO:0000256" key="1">
    <source>
        <dbReference type="SAM" id="MobiDB-lite"/>
    </source>
</evidence>
<evidence type="ECO:0000313" key="3">
    <source>
        <dbReference type="EMBL" id="KAF2792408.1"/>
    </source>
</evidence>
<accession>A0A6A6X7Y6</accession>
<keyword evidence="2" id="KW-1133">Transmembrane helix</keyword>
<evidence type="ECO:0000313" key="4">
    <source>
        <dbReference type="Proteomes" id="UP000799757"/>
    </source>
</evidence>
<feature type="region of interest" description="Disordered" evidence="1">
    <location>
        <begin position="607"/>
        <end position="641"/>
    </location>
</feature>
<dbReference type="AlphaFoldDB" id="A0A6A6X7Y6"/>
<dbReference type="PANTHER" id="PTHR42055">
    <property type="entry name" value="YALI0E03476P"/>
    <property type="match status" value="1"/>
</dbReference>